<feature type="compositionally biased region" description="Basic and acidic residues" evidence="1">
    <location>
        <begin position="95"/>
        <end position="124"/>
    </location>
</feature>
<organism evidence="2 3">
    <name type="scientific">Argiope bruennichi</name>
    <name type="common">Wasp spider</name>
    <name type="synonym">Aranea bruennichi</name>
    <dbReference type="NCBI Taxonomy" id="94029"/>
    <lineage>
        <taxon>Eukaryota</taxon>
        <taxon>Metazoa</taxon>
        <taxon>Ecdysozoa</taxon>
        <taxon>Arthropoda</taxon>
        <taxon>Chelicerata</taxon>
        <taxon>Arachnida</taxon>
        <taxon>Araneae</taxon>
        <taxon>Araneomorphae</taxon>
        <taxon>Entelegynae</taxon>
        <taxon>Araneoidea</taxon>
        <taxon>Araneidae</taxon>
        <taxon>Argiope</taxon>
    </lineage>
</organism>
<feature type="region of interest" description="Disordered" evidence="1">
    <location>
        <begin position="85"/>
        <end position="142"/>
    </location>
</feature>
<comment type="caution">
    <text evidence="2">The sequence shown here is derived from an EMBL/GenBank/DDBJ whole genome shotgun (WGS) entry which is preliminary data.</text>
</comment>
<accession>A0A8T0FV62</accession>
<evidence type="ECO:0000313" key="3">
    <source>
        <dbReference type="Proteomes" id="UP000807504"/>
    </source>
</evidence>
<sequence>MATGAPKESLYLVPSFTSDRWSDGIYDTETSIVSPSLVIKEDDLLTFDQREERETRSLVFEYQFKYAEKEYELLKKEFKNIEAKLSRQGASAAEHPFKEPKGVKKPSKTRDQKSTSESETEKDQSISPRKNPSRLTRSSKKP</sequence>
<keyword evidence="3" id="KW-1185">Reference proteome</keyword>
<dbReference type="AlphaFoldDB" id="A0A8T0FV62"/>
<protein>
    <submittedName>
        <fullName evidence="2">Uncharacterized protein</fullName>
    </submittedName>
</protein>
<evidence type="ECO:0000313" key="2">
    <source>
        <dbReference type="EMBL" id="KAF8794165.1"/>
    </source>
</evidence>
<reference evidence="2" key="2">
    <citation type="submission" date="2020-06" db="EMBL/GenBank/DDBJ databases">
        <authorList>
            <person name="Sheffer M."/>
        </authorList>
    </citation>
    <scope>NUCLEOTIDE SEQUENCE</scope>
</reference>
<proteinExistence type="predicted"/>
<name>A0A8T0FV62_ARGBR</name>
<dbReference type="Proteomes" id="UP000807504">
    <property type="component" value="Unassembled WGS sequence"/>
</dbReference>
<gene>
    <name evidence="2" type="ORF">HNY73_002172</name>
</gene>
<feature type="compositionally biased region" description="Polar residues" evidence="1">
    <location>
        <begin position="125"/>
        <end position="136"/>
    </location>
</feature>
<reference evidence="2" key="1">
    <citation type="journal article" date="2020" name="bioRxiv">
        <title>Chromosome-level reference genome of the European wasp spider Argiope bruennichi: a resource for studies on range expansion and evolutionary adaptation.</title>
        <authorList>
            <person name="Sheffer M.M."/>
            <person name="Hoppe A."/>
            <person name="Krehenwinkel H."/>
            <person name="Uhl G."/>
            <person name="Kuss A.W."/>
            <person name="Jensen L."/>
            <person name="Jensen C."/>
            <person name="Gillespie R.G."/>
            <person name="Hoff K.J."/>
            <person name="Prost S."/>
        </authorList>
    </citation>
    <scope>NUCLEOTIDE SEQUENCE</scope>
</reference>
<dbReference type="EMBL" id="JABXBU010000002">
    <property type="protein sequence ID" value="KAF8794165.1"/>
    <property type="molecule type" value="Genomic_DNA"/>
</dbReference>
<evidence type="ECO:0000256" key="1">
    <source>
        <dbReference type="SAM" id="MobiDB-lite"/>
    </source>
</evidence>